<keyword evidence="10" id="KW-1035">Host cytoplasm</keyword>
<evidence type="ECO:0000259" key="16">
    <source>
        <dbReference type="PROSITE" id="PS50011"/>
    </source>
</evidence>
<dbReference type="InterPro" id="IPR000719">
    <property type="entry name" value="Prot_kinase_dom"/>
</dbReference>
<dbReference type="PROSITE" id="PS00108">
    <property type="entry name" value="PROTEIN_KINASE_ST"/>
    <property type="match status" value="1"/>
</dbReference>
<dbReference type="EC" id="2.7.11.1" evidence="3"/>
<feature type="region of interest" description="Disordered" evidence="15">
    <location>
        <begin position="1"/>
        <end position="23"/>
    </location>
</feature>
<keyword evidence="7 13" id="KW-0547">Nucleotide-binding</keyword>
<evidence type="ECO:0000256" key="15">
    <source>
        <dbReference type="SAM" id="MobiDB-lite"/>
    </source>
</evidence>
<evidence type="ECO:0000256" key="12">
    <source>
        <dbReference type="ARBA" id="ARBA00048679"/>
    </source>
</evidence>
<comment type="catalytic activity">
    <reaction evidence="11">
        <text>L-threonyl-[protein] + ATP = O-phospho-L-threonyl-[protein] + ADP + H(+)</text>
        <dbReference type="Rhea" id="RHEA:46608"/>
        <dbReference type="Rhea" id="RHEA-COMP:11060"/>
        <dbReference type="Rhea" id="RHEA-COMP:11605"/>
        <dbReference type="ChEBI" id="CHEBI:15378"/>
        <dbReference type="ChEBI" id="CHEBI:30013"/>
        <dbReference type="ChEBI" id="CHEBI:30616"/>
        <dbReference type="ChEBI" id="CHEBI:61977"/>
        <dbReference type="ChEBI" id="CHEBI:456216"/>
        <dbReference type="EC" id="2.7.11.1"/>
    </reaction>
</comment>
<evidence type="ECO:0000256" key="3">
    <source>
        <dbReference type="ARBA" id="ARBA00012513"/>
    </source>
</evidence>
<evidence type="ECO:0000256" key="7">
    <source>
        <dbReference type="ARBA" id="ARBA00022741"/>
    </source>
</evidence>
<evidence type="ECO:0000256" key="14">
    <source>
        <dbReference type="RuleBase" id="RU000304"/>
    </source>
</evidence>
<comment type="catalytic activity">
    <reaction evidence="12">
        <text>L-seryl-[protein] + ATP = O-phospho-L-seryl-[protein] + ADP + H(+)</text>
        <dbReference type="Rhea" id="RHEA:17989"/>
        <dbReference type="Rhea" id="RHEA-COMP:9863"/>
        <dbReference type="Rhea" id="RHEA-COMP:11604"/>
        <dbReference type="ChEBI" id="CHEBI:15378"/>
        <dbReference type="ChEBI" id="CHEBI:29999"/>
        <dbReference type="ChEBI" id="CHEBI:30616"/>
        <dbReference type="ChEBI" id="CHEBI:83421"/>
        <dbReference type="ChEBI" id="CHEBI:456216"/>
        <dbReference type="EC" id="2.7.11.1"/>
    </reaction>
</comment>
<keyword evidence="6" id="KW-0808">Transferase</keyword>
<feature type="compositionally biased region" description="Low complexity" evidence="15">
    <location>
        <begin position="14"/>
        <end position="23"/>
    </location>
</feature>
<evidence type="ECO:0000313" key="18">
    <source>
        <dbReference type="Proteomes" id="UP001158576"/>
    </source>
</evidence>
<protein>
    <recommendedName>
        <fullName evidence="4">Serine/threonine-protein kinase 1</fullName>
        <ecNumber evidence="3">2.7.11.1</ecNumber>
    </recommendedName>
</protein>
<keyword evidence="9 13" id="KW-0067">ATP-binding</keyword>
<evidence type="ECO:0000256" key="5">
    <source>
        <dbReference type="ARBA" id="ARBA00022527"/>
    </source>
</evidence>
<dbReference type="SUPFAM" id="SSF56112">
    <property type="entry name" value="Protein kinase-like (PK-like)"/>
    <property type="match status" value="1"/>
</dbReference>
<evidence type="ECO:0000256" key="2">
    <source>
        <dbReference type="ARBA" id="ARBA00005505"/>
    </source>
</evidence>
<dbReference type="PROSITE" id="PS00107">
    <property type="entry name" value="PROTEIN_KINASE_ATP"/>
    <property type="match status" value="1"/>
</dbReference>
<sequence>MSSRVSNYRPPPTTSTVPVAPSTSRNVVDQVLASFQPSIRHDSDPKKFDDYYEKGKLIGSGGFGSVHSGKSKRTRENIAIKYILKQRVPKWTEIVVGDQPKRVTLEIQLLRRIGKHENIIALREWFENSVEFILIFDRPAAHKDLFDFISDAGKLSESVSRNFFRQIVSAIDFCHRRGVAHRDLKDENFVVDMDTKRLFLIDFGSGALLHNGLDTVYTDFDGTRVYSPPEWIMTKRYTANGLAVWSLGILLYDMLSGDIPWDNDQDICTGKLLPEDQIKSNNPTNQVPLFTKWSAELKDLLIRMLQHDQKRRIKMEQVLTHSFVKTSTLSYSSPARVTRSMTSKTRR</sequence>
<name>A0ABN7S1U0_OIKDI</name>
<dbReference type="InterPro" id="IPR017441">
    <property type="entry name" value="Protein_kinase_ATP_BS"/>
</dbReference>
<organism evidence="17 18">
    <name type="scientific">Oikopleura dioica</name>
    <name type="common">Tunicate</name>
    <dbReference type="NCBI Taxonomy" id="34765"/>
    <lineage>
        <taxon>Eukaryota</taxon>
        <taxon>Metazoa</taxon>
        <taxon>Chordata</taxon>
        <taxon>Tunicata</taxon>
        <taxon>Appendicularia</taxon>
        <taxon>Copelata</taxon>
        <taxon>Oikopleuridae</taxon>
        <taxon>Oikopleura</taxon>
    </lineage>
</organism>
<proteinExistence type="inferred from homology"/>
<evidence type="ECO:0000256" key="11">
    <source>
        <dbReference type="ARBA" id="ARBA00047899"/>
    </source>
</evidence>
<evidence type="ECO:0000256" key="13">
    <source>
        <dbReference type="PROSITE-ProRule" id="PRU10141"/>
    </source>
</evidence>
<evidence type="ECO:0000256" key="9">
    <source>
        <dbReference type="ARBA" id="ARBA00022840"/>
    </source>
</evidence>
<dbReference type="PANTHER" id="PTHR22984:SF25">
    <property type="entry name" value="PROTEIN KINASE DOMAIN-CONTAINING PROTEIN"/>
    <property type="match status" value="1"/>
</dbReference>
<dbReference type="PANTHER" id="PTHR22984">
    <property type="entry name" value="SERINE/THREONINE-PROTEIN KINASE PIM"/>
    <property type="match status" value="1"/>
</dbReference>
<comment type="subcellular location">
    <subcellularLocation>
        <location evidence="1">Host cytoplasm</location>
    </subcellularLocation>
</comment>
<evidence type="ECO:0000256" key="10">
    <source>
        <dbReference type="ARBA" id="ARBA00023200"/>
    </source>
</evidence>
<feature type="domain" description="Protein kinase" evidence="16">
    <location>
        <begin position="52"/>
        <end position="324"/>
    </location>
</feature>
<keyword evidence="8" id="KW-0418">Kinase</keyword>
<dbReference type="Proteomes" id="UP001158576">
    <property type="component" value="Chromosome PAR"/>
</dbReference>
<keyword evidence="18" id="KW-1185">Reference proteome</keyword>
<dbReference type="SMART" id="SM00220">
    <property type="entry name" value="S_TKc"/>
    <property type="match status" value="1"/>
</dbReference>
<dbReference type="EMBL" id="OU015568">
    <property type="protein sequence ID" value="CAG5086673.1"/>
    <property type="molecule type" value="Genomic_DNA"/>
</dbReference>
<accession>A0ABN7S1U0</accession>
<reference evidence="17 18" key="1">
    <citation type="submission" date="2021-04" db="EMBL/GenBank/DDBJ databases">
        <authorList>
            <person name="Bliznina A."/>
        </authorList>
    </citation>
    <scope>NUCLEOTIDE SEQUENCE [LARGE SCALE GENOMIC DNA]</scope>
</reference>
<gene>
    <name evidence="17" type="ORF">OKIOD_LOCUS2870</name>
</gene>
<evidence type="ECO:0000256" key="4">
    <source>
        <dbReference type="ARBA" id="ARBA00016885"/>
    </source>
</evidence>
<dbReference type="InterPro" id="IPR051138">
    <property type="entry name" value="PIM_Ser/Thr_kinase"/>
</dbReference>
<dbReference type="InterPro" id="IPR011009">
    <property type="entry name" value="Kinase-like_dom_sf"/>
</dbReference>
<feature type="binding site" evidence="13">
    <location>
        <position position="85"/>
    </location>
    <ligand>
        <name>ATP</name>
        <dbReference type="ChEBI" id="CHEBI:30616"/>
    </ligand>
</feature>
<evidence type="ECO:0000256" key="8">
    <source>
        <dbReference type="ARBA" id="ARBA00022777"/>
    </source>
</evidence>
<evidence type="ECO:0000256" key="1">
    <source>
        <dbReference type="ARBA" id="ARBA00004192"/>
    </source>
</evidence>
<dbReference type="Gene3D" id="3.30.200.20">
    <property type="entry name" value="Phosphorylase Kinase, domain 1"/>
    <property type="match status" value="1"/>
</dbReference>
<dbReference type="Pfam" id="PF00069">
    <property type="entry name" value="Pkinase"/>
    <property type="match status" value="1"/>
</dbReference>
<evidence type="ECO:0000313" key="17">
    <source>
        <dbReference type="EMBL" id="CAG5086673.1"/>
    </source>
</evidence>
<dbReference type="Gene3D" id="1.10.510.10">
    <property type="entry name" value="Transferase(Phosphotransferase) domain 1"/>
    <property type="match status" value="1"/>
</dbReference>
<dbReference type="PROSITE" id="PS50011">
    <property type="entry name" value="PROTEIN_KINASE_DOM"/>
    <property type="match status" value="1"/>
</dbReference>
<comment type="similarity">
    <text evidence="2">Belongs to the protein kinase superfamily. CAMK Ser/Thr protein kinase family. PIM subfamily.</text>
</comment>
<dbReference type="InterPro" id="IPR008271">
    <property type="entry name" value="Ser/Thr_kinase_AS"/>
</dbReference>
<keyword evidence="5 14" id="KW-0723">Serine/threonine-protein kinase</keyword>
<evidence type="ECO:0000256" key="6">
    <source>
        <dbReference type="ARBA" id="ARBA00022679"/>
    </source>
</evidence>